<dbReference type="AlphaFoldDB" id="Q97KL2"/>
<evidence type="ECO:0000313" key="4">
    <source>
        <dbReference type="Proteomes" id="UP000000814"/>
    </source>
</evidence>
<sequence length="311" mass="34187">MENHDLVIVGGGISGLQAAISAKKSGVQDIVLIEAEDSLGGILNQCIYTGFGMEDFKEELTGTEYVQRFIDEFLELNIEYKLNTTVIKISKNKVITAVSPNEGIIEIKACSIIFAAGAVEKPQKSIRVLTKDLSGIYSALTVGRFINIHGYMPGKSIVILGANKIGNALANRIFIEGGKVKAVIDSEVGFDERNEIIEFLAEINIPFLYNYNIVKIKGSERIEGIYISDENGEKFISCDTLILALKLNPNDKILREANIKILNKERNEINTNVPGVFIVGNALYIHESNEGSPLENRKAGEMSAEYIRATL</sequence>
<dbReference type="HOGENOM" id="CLU_030705_0_0_9"/>
<dbReference type="SUPFAM" id="SSF51905">
    <property type="entry name" value="FAD/NAD(P)-binding domain"/>
    <property type="match status" value="1"/>
</dbReference>
<keyword evidence="4" id="KW-1185">Reference proteome</keyword>
<gene>
    <name evidence="3" type="ordered locus">CA_C0905</name>
</gene>
<keyword evidence="1" id="KW-0560">Oxidoreductase</keyword>
<dbReference type="GO" id="GO:0016491">
    <property type="term" value="F:oxidoreductase activity"/>
    <property type="evidence" value="ECO:0007669"/>
    <property type="project" value="UniProtKB-KW"/>
</dbReference>
<dbReference type="InterPro" id="IPR051691">
    <property type="entry name" value="Metab_Enz_Cyan_OpOx_G3PDH"/>
</dbReference>
<dbReference type="PANTHER" id="PTHR42949">
    <property type="entry name" value="ANAEROBIC GLYCEROL-3-PHOSPHATE DEHYDROGENASE SUBUNIT B"/>
    <property type="match status" value="1"/>
</dbReference>
<dbReference type="PRINTS" id="PR00469">
    <property type="entry name" value="PNDRDTASEII"/>
</dbReference>
<organism evidence="3 4">
    <name type="scientific">Clostridium acetobutylicum (strain ATCC 824 / DSM 792 / JCM 1419 / IAM 19013 / LMG 5710 / NBRC 13948 / NRRL B-527 / VKM B-1787 / 2291 / W)</name>
    <dbReference type="NCBI Taxonomy" id="272562"/>
    <lineage>
        <taxon>Bacteria</taxon>
        <taxon>Bacillati</taxon>
        <taxon>Bacillota</taxon>
        <taxon>Clostridia</taxon>
        <taxon>Eubacteriales</taxon>
        <taxon>Clostridiaceae</taxon>
        <taxon>Clostridium</taxon>
    </lineage>
</organism>
<dbReference type="KEGG" id="cac:CA_C0905"/>
<evidence type="ECO:0000256" key="1">
    <source>
        <dbReference type="ARBA" id="ARBA00023002"/>
    </source>
</evidence>
<dbReference type="InterPro" id="IPR036188">
    <property type="entry name" value="FAD/NAD-bd_sf"/>
</dbReference>
<evidence type="ECO:0000259" key="2">
    <source>
        <dbReference type="Pfam" id="PF07992"/>
    </source>
</evidence>
<dbReference type="PRINTS" id="PR00368">
    <property type="entry name" value="FADPNR"/>
</dbReference>
<dbReference type="PIR" id="F97011">
    <property type="entry name" value="F97011"/>
</dbReference>
<dbReference type="eggNOG" id="COG0446">
    <property type="taxonomic scope" value="Bacteria"/>
</dbReference>
<dbReference type="Pfam" id="PF07992">
    <property type="entry name" value="Pyr_redox_2"/>
    <property type="match status" value="1"/>
</dbReference>
<reference evidence="3 4" key="1">
    <citation type="journal article" date="2001" name="J. Bacteriol.">
        <title>Genome sequence and comparative analysis of the solvent-producing bacterium Clostridium acetobutylicum.</title>
        <authorList>
            <person name="Nolling J."/>
            <person name="Breton G."/>
            <person name="Omelchenko M.V."/>
            <person name="Makarova K.S."/>
            <person name="Zeng Q."/>
            <person name="Gibson R."/>
            <person name="Lee H.M."/>
            <person name="Dubois J."/>
            <person name="Qiu D."/>
            <person name="Hitti J."/>
            <person name="Wolf Y.I."/>
            <person name="Tatusov R.L."/>
            <person name="Sabathe F."/>
            <person name="Doucette-Stamm L."/>
            <person name="Soucaille P."/>
            <person name="Daly M.J."/>
            <person name="Bennett G.N."/>
            <person name="Koonin E.V."/>
            <person name="Smith D.R."/>
        </authorList>
    </citation>
    <scope>NUCLEOTIDE SEQUENCE [LARGE SCALE GENOMIC DNA]</scope>
    <source>
        <strain evidence="4">ATCC 824 / DSM 792 / JCM 1419 / LMG 5710 / VKM B-1787</strain>
    </source>
</reference>
<dbReference type="PATRIC" id="fig|272562.8.peg.1114"/>
<dbReference type="Gene3D" id="3.50.50.60">
    <property type="entry name" value="FAD/NAD(P)-binding domain"/>
    <property type="match status" value="2"/>
</dbReference>
<name>Q97KL2_CLOAB</name>
<dbReference type="STRING" id="272562.CA_C0905"/>
<dbReference type="RefSeq" id="WP_010964223.1">
    <property type="nucleotide sequence ID" value="NC_003030.1"/>
</dbReference>
<protein>
    <submittedName>
        <fullName evidence="3">Uncharacterized NAD(FAD)-dependent dehydrogenase</fullName>
    </submittedName>
</protein>
<evidence type="ECO:0000313" key="3">
    <source>
        <dbReference type="EMBL" id="AAK78881.1"/>
    </source>
</evidence>
<feature type="domain" description="FAD/NAD(P)-binding" evidence="2">
    <location>
        <begin position="5"/>
        <end position="283"/>
    </location>
</feature>
<proteinExistence type="predicted"/>
<accession>Q97KL2</accession>
<dbReference type="Proteomes" id="UP000000814">
    <property type="component" value="Chromosome"/>
</dbReference>
<dbReference type="DNASU" id="1117088"/>
<dbReference type="GeneID" id="44997415"/>
<dbReference type="OrthoDB" id="9776839at2"/>
<dbReference type="InterPro" id="IPR023753">
    <property type="entry name" value="FAD/NAD-binding_dom"/>
</dbReference>
<dbReference type="EMBL" id="AE001437">
    <property type="protein sequence ID" value="AAK78881.1"/>
    <property type="molecule type" value="Genomic_DNA"/>
</dbReference>
<dbReference type="PANTHER" id="PTHR42949:SF3">
    <property type="entry name" value="ANAEROBIC GLYCEROL-3-PHOSPHATE DEHYDROGENASE SUBUNIT B"/>
    <property type="match status" value="1"/>
</dbReference>